<comment type="caution">
    <text evidence="1">The sequence shown here is derived from an EMBL/GenBank/DDBJ whole genome shotgun (WGS) entry which is preliminary data.</text>
</comment>
<sequence length="580" mass="66479">MSYLKKLLQYVRRFVNREPRLEPRPQPVFPIGFEELYVPAGEPTADIIFIHDLTDNRQQTWAVNDFVWPRDLLAVELPSVRMLAFGYDARATRLSEILWAWKVKRHAQSLLEAITNLRESEVEKPLSAKKRPIIFFAHGLGGLICEQALVIAEETSDPLWTLTRGIMLFGVPHFRAGFGEWAVLVAKSIGVPAKAPQKQNWAPFRQDATILANMQRNFYDILGAAEGIEVSCFYELFGMHGDLRISPEWAIVPGYRSIPIGSDHLGMTKFKIQDDNAFLYIVDTLHKWLPAEQCKQPELKEKQRQLEERQPQRQMELQAEDSIGGLSPVLTQILSQSNIRVEAPRPDPTIDADNLPHLFNDTIQWFDSISVSQQCMPAIRVPLLKLDNAQLRLSRWGEAAGLSGGDIDSLSHPWNADNKVKVENIFREMAQAFEHCRYNSHEFRVGTFDIRLNEEQPTEAFGPDSNPMYRYLRDAMQTLSSRRRGLRRTPQKDKILVCKDEHLTDLTKELNDLIDRLCELFPSLESQQTKLAELEYVEFFAVPQSLGTVDGDHDLDLMAERQSIVAEDIDKVSSLKRKRY</sequence>
<gene>
    <name evidence="1" type="ORF">O1611_g6170</name>
</gene>
<protein>
    <submittedName>
        <fullName evidence="1">Uncharacterized protein</fullName>
    </submittedName>
</protein>
<proteinExistence type="predicted"/>
<accession>A0ACC2JJR2</accession>
<reference evidence="1" key="1">
    <citation type="submission" date="2022-12" db="EMBL/GenBank/DDBJ databases">
        <title>Genome Sequence of Lasiodiplodia mahajangana.</title>
        <authorList>
            <person name="Buettner E."/>
        </authorList>
    </citation>
    <scope>NUCLEOTIDE SEQUENCE</scope>
    <source>
        <strain evidence="1">VT137</strain>
    </source>
</reference>
<evidence type="ECO:0000313" key="1">
    <source>
        <dbReference type="EMBL" id="KAJ8127468.1"/>
    </source>
</evidence>
<name>A0ACC2JJR2_9PEZI</name>
<dbReference type="Proteomes" id="UP001153332">
    <property type="component" value="Unassembled WGS sequence"/>
</dbReference>
<keyword evidence="2" id="KW-1185">Reference proteome</keyword>
<dbReference type="EMBL" id="JAPUUL010001415">
    <property type="protein sequence ID" value="KAJ8127468.1"/>
    <property type="molecule type" value="Genomic_DNA"/>
</dbReference>
<organism evidence="1 2">
    <name type="scientific">Lasiodiplodia mahajangana</name>
    <dbReference type="NCBI Taxonomy" id="1108764"/>
    <lineage>
        <taxon>Eukaryota</taxon>
        <taxon>Fungi</taxon>
        <taxon>Dikarya</taxon>
        <taxon>Ascomycota</taxon>
        <taxon>Pezizomycotina</taxon>
        <taxon>Dothideomycetes</taxon>
        <taxon>Dothideomycetes incertae sedis</taxon>
        <taxon>Botryosphaeriales</taxon>
        <taxon>Botryosphaeriaceae</taxon>
        <taxon>Lasiodiplodia</taxon>
    </lineage>
</organism>
<evidence type="ECO:0000313" key="2">
    <source>
        <dbReference type="Proteomes" id="UP001153332"/>
    </source>
</evidence>